<protein>
    <submittedName>
        <fullName evidence="1">NADPH-dependent methylglyoxal reductase Grp2p</fullName>
    </submittedName>
</protein>
<sequence length="325" mass="36251">MSTVFVSGANGYIAQHLIVQLLSKGYSVIGSTRSEDKGENLKKNLNSNDFKYVVIPDIIREDAFDEVLRSNPQITGFFHAASPVVFDVKNLEEDIILPAIKGTTNVLNSIQKFAPQITRFVYTSSYVAIGSHLDTKDTVLTEETWNQIPREGAEDSDLAYAISKTYAEKAVWEFVEKNSPNFTFNTVNPTYVLGPQAFDSEVKGTLNFSAEIINKILKLKPEDEVPEFRGVFIDVRDTARAHLFALETNQSSLRLLCNENYFTNQMCLDIINKNFSLDLPKGSPGTGNDFSQRPTIDNSKTRSLIGPFIGLEESVVDTVKQVVDN</sequence>
<reference evidence="1" key="1">
    <citation type="submission" date="2022-06" db="EMBL/GenBank/DDBJ databases">
        <authorList>
            <person name="Legras J.-L."/>
            <person name="Devillers H."/>
            <person name="Grondin C."/>
        </authorList>
    </citation>
    <scope>NUCLEOTIDE SEQUENCE</scope>
    <source>
        <strain evidence="1">CLIB 1444</strain>
    </source>
</reference>
<keyword evidence="2" id="KW-1185">Reference proteome</keyword>
<organism evidence="1 2">
    <name type="scientific">[Candida] jaroonii</name>
    <dbReference type="NCBI Taxonomy" id="467808"/>
    <lineage>
        <taxon>Eukaryota</taxon>
        <taxon>Fungi</taxon>
        <taxon>Dikarya</taxon>
        <taxon>Ascomycota</taxon>
        <taxon>Saccharomycotina</taxon>
        <taxon>Pichiomycetes</taxon>
        <taxon>Debaryomycetaceae</taxon>
        <taxon>Yamadazyma</taxon>
    </lineage>
</organism>
<gene>
    <name evidence="1" type="ORF">CLIB1444_15S00298</name>
</gene>
<proteinExistence type="predicted"/>
<name>A0ACA9YEB1_9ASCO</name>
<evidence type="ECO:0000313" key="2">
    <source>
        <dbReference type="Proteomes" id="UP001152531"/>
    </source>
</evidence>
<evidence type="ECO:0000313" key="1">
    <source>
        <dbReference type="EMBL" id="CAH6723393.1"/>
    </source>
</evidence>
<accession>A0ACA9YEB1</accession>
<dbReference type="Proteomes" id="UP001152531">
    <property type="component" value="Unassembled WGS sequence"/>
</dbReference>
<comment type="caution">
    <text evidence="1">The sequence shown here is derived from an EMBL/GenBank/DDBJ whole genome shotgun (WGS) entry which is preliminary data.</text>
</comment>
<dbReference type="EMBL" id="CALSDN010000015">
    <property type="protein sequence ID" value="CAH6723393.1"/>
    <property type="molecule type" value="Genomic_DNA"/>
</dbReference>